<gene>
    <name evidence="3" type="ORF">Xsto_04162</name>
</gene>
<evidence type="ECO:0000259" key="2">
    <source>
        <dbReference type="Pfam" id="PF25136"/>
    </source>
</evidence>
<dbReference type="InterPro" id="IPR056725">
    <property type="entry name" value="DUF7823"/>
</dbReference>
<evidence type="ECO:0000259" key="1">
    <source>
        <dbReference type="Pfam" id="PF11195"/>
    </source>
</evidence>
<dbReference type="InterPro" id="IPR021361">
    <property type="entry name" value="Tad2-like_dom"/>
</dbReference>
<comment type="caution">
    <text evidence="3">The sequence shown here is derived from an EMBL/GenBank/DDBJ whole genome shotgun (WGS) entry which is preliminary data.</text>
</comment>
<name>A0A2D0K2M2_9GAMM</name>
<protein>
    <submittedName>
        <fullName evidence="3">Uncharacterized protein</fullName>
    </submittedName>
</protein>
<feature type="domain" description="DUF7823" evidence="2">
    <location>
        <begin position="135"/>
        <end position="241"/>
    </location>
</feature>
<feature type="domain" description="Thoeris anti-defense 2-like" evidence="1">
    <location>
        <begin position="39"/>
        <end position="100"/>
    </location>
</feature>
<proteinExistence type="predicted"/>
<evidence type="ECO:0000313" key="4">
    <source>
        <dbReference type="Proteomes" id="UP000222366"/>
    </source>
</evidence>
<dbReference type="Pfam" id="PF11195">
    <property type="entry name" value="Tad2-like"/>
    <property type="match status" value="1"/>
</dbReference>
<dbReference type="Proteomes" id="UP000222366">
    <property type="component" value="Unassembled WGS sequence"/>
</dbReference>
<sequence length="241" mass="27005">MSDVNKLDSKPCSFNPDQYKVTYKTTVELSNDVTAPIGSFAWAIIQLNLGNLVNRKDWDSPKQYLRLNEGLGCIEEHDKHDQWACWSPKQEDMVACDWNLLKSNACMLEFSLMLGTGKSQDILQYSLWGYSSGQGGFGSLTGLQASEAIGNISAFYFSGFNPDIFLFVHPKQDQYQDVMTLLKRNLHVTVDGVNYDLGSVTPVGNSITNICSVDYLNNTTAKLGEVFKQTGQTKHFCLNWK</sequence>
<organism evidence="3 4">
    <name type="scientific">Xenorhabdus stockiae</name>
    <dbReference type="NCBI Taxonomy" id="351614"/>
    <lineage>
        <taxon>Bacteria</taxon>
        <taxon>Pseudomonadati</taxon>
        <taxon>Pseudomonadota</taxon>
        <taxon>Gammaproteobacteria</taxon>
        <taxon>Enterobacterales</taxon>
        <taxon>Morganellaceae</taxon>
        <taxon>Xenorhabdus</taxon>
    </lineage>
</organism>
<reference evidence="3 4" key="1">
    <citation type="journal article" date="2017" name="Nat. Microbiol.">
        <title>Natural product diversity associated with the nematode symbionts Photorhabdus and Xenorhabdus.</title>
        <authorList>
            <person name="Tobias N.J."/>
            <person name="Wolff H."/>
            <person name="Djahanschiri B."/>
            <person name="Grundmann F."/>
            <person name="Kronenwerth M."/>
            <person name="Shi Y.M."/>
            <person name="Simonyi S."/>
            <person name="Grun P."/>
            <person name="Shapiro-Ilan D."/>
            <person name="Pidot S.J."/>
            <person name="Stinear T.P."/>
            <person name="Ebersberger I."/>
            <person name="Bode H.B."/>
        </authorList>
    </citation>
    <scope>NUCLEOTIDE SEQUENCE [LARGE SCALE GENOMIC DNA]</scope>
    <source>
        <strain evidence="3 4">DSM 17904</strain>
    </source>
</reference>
<accession>A0A2D0K2M2</accession>
<dbReference type="EMBL" id="NJAJ01000123">
    <property type="protein sequence ID" value="PHM55299.1"/>
    <property type="molecule type" value="Genomic_DNA"/>
</dbReference>
<evidence type="ECO:0000313" key="3">
    <source>
        <dbReference type="EMBL" id="PHM55299.1"/>
    </source>
</evidence>
<dbReference type="RefSeq" id="WP_099126317.1">
    <property type="nucleotide sequence ID" value="NZ_CAWNRH010000028.1"/>
</dbReference>
<dbReference type="AlphaFoldDB" id="A0A2D0K2M2"/>
<dbReference type="Pfam" id="PF25136">
    <property type="entry name" value="DUF7823"/>
    <property type="match status" value="1"/>
</dbReference>
<keyword evidence="4" id="KW-1185">Reference proteome</keyword>